<dbReference type="EMBL" id="QWEZ01000001">
    <property type="protein sequence ID" value="RRJ85284.1"/>
    <property type="molecule type" value="Genomic_DNA"/>
</dbReference>
<reference evidence="1 2" key="1">
    <citation type="submission" date="2018-08" db="EMBL/GenBank/DDBJ databases">
        <authorList>
            <person name="Khan S.A."/>
        </authorList>
    </citation>
    <scope>NUCLEOTIDE SEQUENCE [LARGE SCALE GENOMIC DNA]</scope>
    <source>
        <strain evidence="1 2">GTF-13</strain>
    </source>
</reference>
<organism evidence="1 2">
    <name type="scientific">Aestuariirhabdus litorea</name>
    <dbReference type="NCBI Taxonomy" id="2528527"/>
    <lineage>
        <taxon>Bacteria</taxon>
        <taxon>Pseudomonadati</taxon>
        <taxon>Pseudomonadota</taxon>
        <taxon>Gammaproteobacteria</taxon>
        <taxon>Oceanospirillales</taxon>
        <taxon>Aestuariirhabdaceae</taxon>
        <taxon>Aestuariirhabdus</taxon>
    </lineage>
</organism>
<comment type="caution">
    <text evidence="1">The sequence shown here is derived from an EMBL/GenBank/DDBJ whole genome shotgun (WGS) entry which is preliminary data.</text>
</comment>
<evidence type="ECO:0000313" key="1">
    <source>
        <dbReference type="EMBL" id="RRJ85284.1"/>
    </source>
</evidence>
<sequence>MIEPELVDVPFLVAEQAQRPEEGYCDLETLMAGLQQAPRIGRYQADGRFQEDRHLMLKFHQVLPEMIEGVGGGPRTLTYGKYKLASLQKGSLMLHLEWLPEQVLGVSDCKFSFAQTICRSMGLEVLLLDLHGPVYEVLMPASVESMLRGLSFRAKRDIVERLRMKREFCIHSEFNNESREGQSVRPIGAFGWHCHRCPQLCEA</sequence>
<accession>A0A3P3VS64</accession>
<keyword evidence="2" id="KW-1185">Reference proteome</keyword>
<dbReference type="RefSeq" id="WP_125015709.1">
    <property type="nucleotide sequence ID" value="NZ_QWEZ01000001.1"/>
</dbReference>
<gene>
    <name evidence="1" type="ORF">D0544_09540</name>
</gene>
<proteinExistence type="predicted"/>
<dbReference type="Proteomes" id="UP000280792">
    <property type="component" value="Unassembled WGS sequence"/>
</dbReference>
<protein>
    <submittedName>
        <fullName evidence="1">Uncharacterized protein</fullName>
    </submittedName>
</protein>
<dbReference type="AlphaFoldDB" id="A0A3P3VS64"/>
<evidence type="ECO:0000313" key="2">
    <source>
        <dbReference type="Proteomes" id="UP000280792"/>
    </source>
</evidence>
<name>A0A3P3VS64_9GAMM</name>
<reference evidence="1 2" key="2">
    <citation type="submission" date="2018-12" db="EMBL/GenBank/DDBJ databases">
        <title>Simiduia agarivorans gen. nov., sp. nov., a marine, agarolytic bacterium isolated from shallow coastal water from Keelung, Taiwan.</title>
        <authorList>
            <person name="Shieh W.Y."/>
        </authorList>
    </citation>
    <scope>NUCLEOTIDE SEQUENCE [LARGE SCALE GENOMIC DNA]</scope>
    <source>
        <strain evidence="1 2">GTF-13</strain>
    </source>
</reference>